<proteinExistence type="predicted"/>
<dbReference type="GO" id="GO:0016887">
    <property type="term" value="F:ATP hydrolysis activity"/>
    <property type="evidence" value="ECO:0007669"/>
    <property type="project" value="InterPro"/>
</dbReference>
<sequence length="542" mass="61257">MYEKFFGLDELPFDGLPDNRFYFVGNCQHEALDLLTTNLSRNGSICILSGPSGSGKTTLVRMLIRSLPKRMRIIAIDDPRLDEHMLLATILRASGVVATSFESIAELTLKLRKFLERSVESGIVTTVILDEAQGLADEVIEQIRLISNIEGELGKMINFLLVGQEDLIENIQKPMHKMFWGRVKAFATLHALKRDEVQAYINFRMQNAGCHDPVFTSRAVNTIFRGTKGLPRIINSVADRSLCIACDYNRKTVSSRIVKKAIEIVRHKRSLFSLGYKNFAKHVLMNMFVKLPIILSGIFISILAFVFAYIYLYNNISSVAISSLMHKDQTVMTEYHKLLNNMLPGRNANTREIALFNNSIKESVFESDSIDTLIKIWGYTKQDGSKATCADLSSHSMQCEVLTKELSYLSIVNRPAVLSLRSDDLTPFFAVVKSFGPEESSIIMGDRLYRVKTEFLEHAYDGKLLFIGKKLKSDDKFEDKVKPENFSNALKRISALVPELKLDLPTEKKELKKAYDRLKGFSDENVVFSVIDNALAEGPYLE</sequence>
<accession>A0A1T4VUC2</accession>
<keyword evidence="1" id="KW-0812">Transmembrane</keyword>
<dbReference type="Gene3D" id="3.40.50.300">
    <property type="entry name" value="P-loop containing nucleotide triphosphate hydrolases"/>
    <property type="match status" value="1"/>
</dbReference>
<keyword evidence="4" id="KW-1185">Reference proteome</keyword>
<dbReference type="SUPFAM" id="SSF52540">
    <property type="entry name" value="P-loop containing nucleoside triphosphate hydrolases"/>
    <property type="match status" value="1"/>
</dbReference>
<dbReference type="SMART" id="SM00382">
    <property type="entry name" value="AAA"/>
    <property type="match status" value="1"/>
</dbReference>
<dbReference type="InterPro" id="IPR049945">
    <property type="entry name" value="AAA_22"/>
</dbReference>
<dbReference type="AlphaFoldDB" id="A0A1T4VUC2"/>
<dbReference type="Gene3D" id="3.90.70.10">
    <property type="entry name" value="Cysteine proteinases"/>
    <property type="match status" value="1"/>
</dbReference>
<evidence type="ECO:0000313" key="4">
    <source>
        <dbReference type="Proteomes" id="UP000242432"/>
    </source>
</evidence>
<dbReference type="EMBL" id="FUXX01000048">
    <property type="protein sequence ID" value="SKA68582.1"/>
    <property type="molecule type" value="Genomic_DNA"/>
</dbReference>
<name>A0A1T4VUC2_9GAMM</name>
<evidence type="ECO:0000256" key="1">
    <source>
        <dbReference type="SAM" id="Phobius"/>
    </source>
</evidence>
<feature type="transmembrane region" description="Helical" evidence="1">
    <location>
        <begin position="291"/>
        <end position="312"/>
    </location>
</feature>
<evidence type="ECO:0000313" key="3">
    <source>
        <dbReference type="EMBL" id="SKA68582.1"/>
    </source>
</evidence>
<dbReference type="InterPro" id="IPR003593">
    <property type="entry name" value="AAA+_ATPase"/>
</dbReference>
<feature type="domain" description="AAA+ ATPase" evidence="2">
    <location>
        <begin position="42"/>
        <end position="163"/>
    </location>
</feature>
<dbReference type="Pfam" id="PF13401">
    <property type="entry name" value="AAA_22"/>
    <property type="match status" value="1"/>
</dbReference>
<reference evidence="4" key="1">
    <citation type="submission" date="2017-02" db="EMBL/GenBank/DDBJ databases">
        <authorList>
            <person name="Varghese N."/>
            <person name="Submissions S."/>
        </authorList>
    </citation>
    <scope>NUCLEOTIDE SEQUENCE [LARGE SCALE GENOMIC DNA]</scope>
    <source>
        <strain evidence="4">DSM 3072</strain>
    </source>
</reference>
<dbReference type="PANTHER" id="PTHR35894:SF1">
    <property type="entry name" value="PHOSPHORIBULOKINASE _ URIDINE KINASE FAMILY"/>
    <property type="match status" value="1"/>
</dbReference>
<dbReference type="InterPro" id="IPR027417">
    <property type="entry name" value="P-loop_NTPase"/>
</dbReference>
<dbReference type="Proteomes" id="UP000242432">
    <property type="component" value="Unassembled WGS sequence"/>
</dbReference>
<dbReference type="InterPro" id="IPR052026">
    <property type="entry name" value="ExeA_AAA_ATPase_DNA-bind"/>
</dbReference>
<protein>
    <submittedName>
        <fullName evidence="3">Type II secretory pathway, component ExeA (Predicted ATPase)</fullName>
    </submittedName>
</protein>
<dbReference type="RefSeq" id="WP_078929380.1">
    <property type="nucleotide sequence ID" value="NZ_FUXX01000048.1"/>
</dbReference>
<dbReference type="CDD" id="cd00009">
    <property type="entry name" value="AAA"/>
    <property type="match status" value="1"/>
</dbReference>
<dbReference type="PANTHER" id="PTHR35894">
    <property type="entry name" value="GENERAL SECRETION PATHWAY PROTEIN A-RELATED"/>
    <property type="match status" value="1"/>
</dbReference>
<keyword evidence="1" id="KW-1133">Transmembrane helix</keyword>
<evidence type="ECO:0000259" key="2">
    <source>
        <dbReference type="SMART" id="SM00382"/>
    </source>
</evidence>
<gene>
    <name evidence="3" type="ORF">SAMN02745213_02047</name>
</gene>
<organism evidence="3 4">
    <name type="scientific">Succinivibrio dextrinosolvens DSM 3072</name>
    <dbReference type="NCBI Taxonomy" id="1123324"/>
    <lineage>
        <taxon>Bacteria</taxon>
        <taxon>Pseudomonadati</taxon>
        <taxon>Pseudomonadota</taxon>
        <taxon>Gammaproteobacteria</taxon>
        <taxon>Aeromonadales</taxon>
        <taxon>Succinivibrionaceae</taxon>
        <taxon>Succinivibrio</taxon>
    </lineage>
</organism>
<keyword evidence="1" id="KW-0472">Membrane</keyword>
<dbReference type="STRING" id="83771.SAMN02910357_00460"/>